<feature type="binding site" evidence="7">
    <location>
        <position position="124"/>
    </location>
    <ligand>
        <name>S-adenosyl-L-methionine</name>
        <dbReference type="ChEBI" id="CHEBI:59789"/>
    </ligand>
</feature>
<feature type="binding site" evidence="7">
    <location>
        <position position="150"/>
    </location>
    <ligand>
        <name>substrate</name>
    </ligand>
</feature>
<keyword evidence="3 7" id="KW-0489">Methyltransferase</keyword>
<proteinExistence type="inferred from homology"/>
<gene>
    <name evidence="7" type="primary">trmB</name>
    <name evidence="9" type="ORF">FHS81_003119</name>
</gene>
<comment type="similarity">
    <text evidence="7">Belongs to the class I-like SAM-binding methyltransferase superfamily. TrmB family.</text>
</comment>
<dbReference type="InterPro" id="IPR003358">
    <property type="entry name" value="tRNA_(Gua-N-7)_MeTrfase_Trmb"/>
</dbReference>
<evidence type="ECO:0000313" key="10">
    <source>
        <dbReference type="Proteomes" id="UP000537592"/>
    </source>
</evidence>
<feature type="region of interest" description="Disordered" evidence="8">
    <location>
        <begin position="1"/>
        <end position="24"/>
    </location>
</feature>
<reference evidence="9 10" key="1">
    <citation type="submission" date="2020-08" db="EMBL/GenBank/DDBJ databases">
        <title>Genomic Encyclopedia of Type Strains, Phase IV (KMG-IV): sequencing the most valuable type-strain genomes for metagenomic binning, comparative biology and taxonomic classification.</title>
        <authorList>
            <person name="Goeker M."/>
        </authorList>
    </citation>
    <scope>NUCLEOTIDE SEQUENCE [LARGE SCALE GENOMIC DNA]</scope>
    <source>
        <strain evidence="9 10">DSM 28760</strain>
    </source>
</reference>
<comment type="function">
    <text evidence="2 7">Catalyzes the formation of N(7)-methylguanine at position 46 (m7G46) in tRNA.</text>
</comment>
<dbReference type="PANTHER" id="PTHR23417">
    <property type="entry name" value="3-DEOXY-D-MANNO-OCTULOSONIC-ACID TRANSFERASE/TRNA GUANINE-N 7 - -METHYLTRANSFERASE"/>
    <property type="match status" value="1"/>
</dbReference>
<dbReference type="Gene3D" id="3.40.50.150">
    <property type="entry name" value="Vaccinia Virus protein VP39"/>
    <property type="match status" value="1"/>
</dbReference>
<organism evidence="9 10">
    <name type="scientific">Pseudochelatococcus contaminans</name>
    <dbReference type="NCBI Taxonomy" id="1538103"/>
    <lineage>
        <taxon>Bacteria</taxon>
        <taxon>Pseudomonadati</taxon>
        <taxon>Pseudomonadota</taxon>
        <taxon>Alphaproteobacteria</taxon>
        <taxon>Hyphomicrobiales</taxon>
        <taxon>Chelatococcaceae</taxon>
        <taxon>Pseudochelatococcus</taxon>
    </lineage>
</organism>
<keyword evidence="4 7" id="KW-0808">Transferase</keyword>
<keyword evidence="6 7" id="KW-0819">tRNA processing</keyword>
<dbReference type="EMBL" id="JACICC010000010">
    <property type="protein sequence ID" value="MBB3811008.1"/>
    <property type="molecule type" value="Genomic_DNA"/>
</dbReference>
<sequence>MMTPDDPSATAEGPEAESPWSNTFYGRRKGKRLRDRQAELIADLLPRLRLPESGPLDPPALFDTPVDDIWLEIGFGGGEHLIAQAQAYRNVGIIGCEPFINGMAKLLSHVDEAGIGNVRLHDADAVPVLGRLPDASIGHAFILYPDPWPKRRHRRRRIISDATLAQLGRVIRPGGLLRFATDIDDYAAWTLARIGRSSDFIWQAACADDWRKPWDGWISTRYEQKAFREGRKPSYITAIRR</sequence>
<evidence type="ECO:0000256" key="1">
    <source>
        <dbReference type="ARBA" id="ARBA00000142"/>
    </source>
</evidence>
<feature type="binding site" evidence="7">
    <location>
        <position position="97"/>
    </location>
    <ligand>
        <name>S-adenosyl-L-methionine</name>
        <dbReference type="ChEBI" id="CHEBI:59789"/>
    </ligand>
</feature>
<accession>A0A7W6EIE8</accession>
<evidence type="ECO:0000256" key="7">
    <source>
        <dbReference type="HAMAP-Rule" id="MF_01057"/>
    </source>
</evidence>
<dbReference type="RefSeq" id="WP_246375056.1">
    <property type="nucleotide sequence ID" value="NZ_JACICC010000010.1"/>
</dbReference>
<evidence type="ECO:0000256" key="2">
    <source>
        <dbReference type="ARBA" id="ARBA00003015"/>
    </source>
</evidence>
<keyword evidence="10" id="KW-1185">Reference proteome</keyword>
<feature type="binding site" evidence="7">
    <location>
        <position position="146"/>
    </location>
    <ligand>
        <name>S-adenosyl-L-methionine</name>
        <dbReference type="ChEBI" id="CHEBI:59789"/>
    </ligand>
</feature>
<dbReference type="GO" id="GO:0008176">
    <property type="term" value="F:tRNA (guanine(46)-N7)-methyltransferase activity"/>
    <property type="evidence" value="ECO:0007669"/>
    <property type="project" value="UniProtKB-UniRule"/>
</dbReference>
<comment type="caution">
    <text evidence="9">The sequence shown here is derived from an EMBL/GenBank/DDBJ whole genome shotgun (WGS) entry which is preliminary data.</text>
</comment>
<evidence type="ECO:0000313" key="9">
    <source>
        <dbReference type="EMBL" id="MBB3811008.1"/>
    </source>
</evidence>
<evidence type="ECO:0000256" key="8">
    <source>
        <dbReference type="SAM" id="MobiDB-lite"/>
    </source>
</evidence>
<feature type="binding site" evidence="7">
    <location>
        <position position="182"/>
    </location>
    <ligand>
        <name>substrate</name>
    </ligand>
</feature>
<evidence type="ECO:0000256" key="3">
    <source>
        <dbReference type="ARBA" id="ARBA00022603"/>
    </source>
</evidence>
<evidence type="ECO:0000256" key="4">
    <source>
        <dbReference type="ARBA" id="ARBA00022679"/>
    </source>
</evidence>
<protein>
    <recommendedName>
        <fullName evidence="7">tRNA (guanine-N(7)-)-methyltransferase</fullName>
        <ecNumber evidence="7">2.1.1.33</ecNumber>
    </recommendedName>
    <alternativeName>
        <fullName evidence="7">tRNA (guanine(46)-N(7))-methyltransferase</fullName>
    </alternativeName>
    <alternativeName>
        <fullName evidence="7">tRNA(m7G46)-methyltransferase</fullName>
    </alternativeName>
</protein>
<dbReference type="SUPFAM" id="SSF53335">
    <property type="entry name" value="S-adenosyl-L-methionine-dependent methyltransferases"/>
    <property type="match status" value="1"/>
</dbReference>
<dbReference type="GO" id="GO:0043527">
    <property type="term" value="C:tRNA methyltransferase complex"/>
    <property type="evidence" value="ECO:0007669"/>
    <property type="project" value="TreeGrafter"/>
</dbReference>
<evidence type="ECO:0000256" key="6">
    <source>
        <dbReference type="ARBA" id="ARBA00022694"/>
    </source>
</evidence>
<evidence type="ECO:0000256" key="5">
    <source>
        <dbReference type="ARBA" id="ARBA00022691"/>
    </source>
</evidence>
<name>A0A7W6EIE8_9HYPH</name>
<dbReference type="EC" id="2.1.1.33" evidence="7"/>
<comment type="catalytic activity">
    <reaction evidence="1 7">
        <text>guanosine(46) in tRNA + S-adenosyl-L-methionine = N(7)-methylguanosine(46) in tRNA + S-adenosyl-L-homocysteine</text>
        <dbReference type="Rhea" id="RHEA:42708"/>
        <dbReference type="Rhea" id="RHEA-COMP:10188"/>
        <dbReference type="Rhea" id="RHEA-COMP:10189"/>
        <dbReference type="ChEBI" id="CHEBI:57856"/>
        <dbReference type="ChEBI" id="CHEBI:59789"/>
        <dbReference type="ChEBI" id="CHEBI:74269"/>
        <dbReference type="ChEBI" id="CHEBI:74480"/>
        <dbReference type="EC" id="2.1.1.33"/>
    </reaction>
</comment>
<dbReference type="HAMAP" id="MF_01057">
    <property type="entry name" value="tRNA_methyltr_TrmB"/>
    <property type="match status" value="1"/>
</dbReference>
<dbReference type="InterPro" id="IPR029063">
    <property type="entry name" value="SAM-dependent_MTases_sf"/>
</dbReference>
<dbReference type="PANTHER" id="PTHR23417:SF14">
    <property type="entry name" value="PENTACOTRIPEPTIDE-REPEAT REGION OF PRORP DOMAIN-CONTAINING PROTEIN"/>
    <property type="match status" value="1"/>
</dbReference>
<dbReference type="Pfam" id="PF02390">
    <property type="entry name" value="Methyltransf_4"/>
    <property type="match status" value="1"/>
</dbReference>
<feature type="binding site" evidence="7">
    <location>
        <begin position="220"/>
        <end position="223"/>
    </location>
    <ligand>
        <name>substrate</name>
    </ligand>
</feature>
<keyword evidence="5 7" id="KW-0949">S-adenosyl-L-methionine</keyword>
<dbReference type="AlphaFoldDB" id="A0A7W6EIE8"/>
<dbReference type="UniPathway" id="UPA00989"/>
<comment type="pathway">
    <text evidence="7">tRNA modification; N(7)-methylguanine-tRNA biosynthesis.</text>
</comment>
<comment type="caution">
    <text evidence="7">Lacks conserved residue(s) required for the propagation of feature annotation.</text>
</comment>
<dbReference type="InterPro" id="IPR055361">
    <property type="entry name" value="tRNA_methyltr_TrmB_bact"/>
</dbReference>
<feature type="binding site" evidence="7">
    <location>
        <position position="72"/>
    </location>
    <ligand>
        <name>S-adenosyl-L-methionine</name>
        <dbReference type="ChEBI" id="CHEBI:59789"/>
    </ligand>
</feature>
<dbReference type="Proteomes" id="UP000537592">
    <property type="component" value="Unassembled WGS sequence"/>
</dbReference>
<dbReference type="PROSITE" id="PS51625">
    <property type="entry name" value="SAM_MT_TRMB"/>
    <property type="match status" value="1"/>
</dbReference>